<evidence type="ECO:0000256" key="14">
    <source>
        <dbReference type="SAM" id="SignalP"/>
    </source>
</evidence>
<evidence type="ECO:0000256" key="4">
    <source>
        <dbReference type="ARBA" id="ARBA00022452"/>
    </source>
</evidence>
<keyword evidence="9 17" id="KW-0675">Receptor</keyword>
<feature type="signal peptide" evidence="14">
    <location>
        <begin position="1"/>
        <end position="20"/>
    </location>
</feature>
<dbReference type="Pfam" id="PF07715">
    <property type="entry name" value="Plug"/>
    <property type="match status" value="1"/>
</dbReference>
<keyword evidence="6 14" id="KW-0732">Signal</keyword>
<keyword evidence="4 11" id="KW-1134">Transmembrane beta strand</keyword>
<comment type="similarity">
    <text evidence="2">Belongs to the TonB-dependent receptor family. Hemoglobin/haptoglobin binding protein subfamily.</text>
</comment>
<dbReference type="CDD" id="cd01347">
    <property type="entry name" value="ligand_gated_channel"/>
    <property type="match status" value="1"/>
</dbReference>
<evidence type="ECO:0000256" key="2">
    <source>
        <dbReference type="ARBA" id="ARBA00008143"/>
    </source>
</evidence>
<evidence type="ECO:0000256" key="7">
    <source>
        <dbReference type="ARBA" id="ARBA00023077"/>
    </source>
</evidence>
<reference evidence="17" key="1">
    <citation type="submission" date="2019-02" db="EMBL/GenBank/DDBJ databases">
        <authorList>
            <person name="Li S.-H."/>
        </authorList>
    </citation>
    <scope>NUCLEOTIDE SEQUENCE</scope>
    <source>
        <strain evidence="17">IMCC8485</strain>
    </source>
</reference>
<dbReference type="Gene3D" id="2.40.170.20">
    <property type="entry name" value="TonB-dependent receptor, beta-barrel domain"/>
    <property type="match status" value="1"/>
</dbReference>
<comment type="caution">
    <text evidence="17">The sequence shown here is derived from an EMBL/GenBank/DDBJ whole genome shotgun (WGS) entry which is preliminary data.</text>
</comment>
<feature type="domain" description="TonB-dependent receptor plug" evidence="16">
    <location>
        <begin position="35"/>
        <end position="144"/>
    </location>
</feature>
<dbReference type="RefSeq" id="WP_279252026.1">
    <property type="nucleotide sequence ID" value="NZ_SHNP01000002.1"/>
</dbReference>
<name>A0ABT3SUP1_9GAMM</name>
<protein>
    <submittedName>
        <fullName evidence="17">TonB-dependent receptor</fullName>
    </submittedName>
</protein>
<evidence type="ECO:0000256" key="10">
    <source>
        <dbReference type="ARBA" id="ARBA00023237"/>
    </source>
</evidence>
<dbReference type="InterPro" id="IPR036942">
    <property type="entry name" value="Beta-barrel_TonB_sf"/>
</dbReference>
<evidence type="ECO:0000256" key="1">
    <source>
        <dbReference type="ARBA" id="ARBA00004571"/>
    </source>
</evidence>
<feature type="region of interest" description="Disordered" evidence="13">
    <location>
        <begin position="193"/>
        <end position="212"/>
    </location>
</feature>
<comment type="subcellular location">
    <subcellularLocation>
        <location evidence="1 11">Cell outer membrane</location>
        <topology evidence="1 11">Multi-pass membrane protein</topology>
    </subcellularLocation>
</comment>
<dbReference type="Pfam" id="PF00593">
    <property type="entry name" value="TonB_dep_Rec_b-barrel"/>
    <property type="match status" value="1"/>
</dbReference>
<keyword evidence="8 11" id="KW-0472">Membrane</keyword>
<evidence type="ECO:0000256" key="6">
    <source>
        <dbReference type="ARBA" id="ARBA00022729"/>
    </source>
</evidence>
<evidence type="ECO:0000313" key="18">
    <source>
        <dbReference type="Proteomes" id="UP001143307"/>
    </source>
</evidence>
<dbReference type="Proteomes" id="UP001143307">
    <property type="component" value="Unassembled WGS sequence"/>
</dbReference>
<keyword evidence="7 12" id="KW-0798">TonB box</keyword>
<sequence length="623" mass="68556">MHRNILVAITFLLAASQAGAQALEHTLVTGTYAPLAELTASVSVIEQADIQKLNKRSIAEILQTIPGLLVERQGGPGGLTAVSIRGAESNFTLVLLDGVPVNDPTNTRGGGFDFANLNPSLVERIEVIRGSQSAIYGSDALAGVINILTRQPTAGHSADLGAELGEDGFENYTVGARGAGNSWDYSIGFASRDDGEPVPGSTRDSDNANLRLGWNPAPGHRLEFGYRYLDGQRSSYPEQSGGPEYAVSDALDSSEYRDQVFALAWKAQLNKAWQSSVTMDRFSHEDDYASPGISPYLEVPPNGADSDFQQDRLRWVNTLSVTNGIELNLGADYRDEDAESDGYLEYFGVLLPADFTLQRNTAGLFANVTTPTNKIWLLQGTARYDDPDGYDAQTTVSLGARYRLSDTVSASANWGEAFKLPSFSALGNPLVGNPELRPETAANWDIGLAWSVNTELRLAATGFFNDFENLVDFDSETFRNVNRKNVKTSGVELEFGWQAKPQLRVRGQLTYTDIEVKGEDSILTGRPEWVASATANWQFAERWDTVLDYRYSGEQWSTSRYAGSEESRLLDAFHRLDWSLQWSVVPQWQLRLTVDNLFNEDYENSIGFPAPGRSIRFGLHYGV</sequence>
<dbReference type="InterPro" id="IPR000531">
    <property type="entry name" value="Beta-barrel_TonB"/>
</dbReference>
<keyword evidence="3 11" id="KW-0813">Transport</keyword>
<organism evidence="17 18">
    <name type="scientific">Candidatus Seongchinamella marina</name>
    <dbReference type="NCBI Taxonomy" id="2518990"/>
    <lineage>
        <taxon>Bacteria</taxon>
        <taxon>Pseudomonadati</taxon>
        <taxon>Pseudomonadota</taxon>
        <taxon>Gammaproteobacteria</taxon>
        <taxon>Cellvibrionales</taxon>
        <taxon>Halieaceae</taxon>
        <taxon>Seongchinamella</taxon>
    </lineage>
</organism>
<accession>A0ABT3SUP1</accession>
<evidence type="ECO:0000259" key="16">
    <source>
        <dbReference type="Pfam" id="PF07715"/>
    </source>
</evidence>
<evidence type="ECO:0000259" key="15">
    <source>
        <dbReference type="Pfam" id="PF00593"/>
    </source>
</evidence>
<evidence type="ECO:0000256" key="13">
    <source>
        <dbReference type="SAM" id="MobiDB-lite"/>
    </source>
</evidence>
<evidence type="ECO:0000256" key="8">
    <source>
        <dbReference type="ARBA" id="ARBA00023136"/>
    </source>
</evidence>
<evidence type="ECO:0000256" key="5">
    <source>
        <dbReference type="ARBA" id="ARBA00022692"/>
    </source>
</evidence>
<gene>
    <name evidence="17" type="ORF">EYC87_05635</name>
</gene>
<dbReference type="InterPro" id="IPR037066">
    <property type="entry name" value="Plug_dom_sf"/>
</dbReference>
<dbReference type="PANTHER" id="PTHR30069:SF29">
    <property type="entry name" value="HEMOGLOBIN AND HEMOGLOBIN-HAPTOGLOBIN-BINDING PROTEIN 1-RELATED"/>
    <property type="match status" value="1"/>
</dbReference>
<dbReference type="PANTHER" id="PTHR30069">
    <property type="entry name" value="TONB-DEPENDENT OUTER MEMBRANE RECEPTOR"/>
    <property type="match status" value="1"/>
</dbReference>
<evidence type="ECO:0000313" key="17">
    <source>
        <dbReference type="EMBL" id="MCX2973067.1"/>
    </source>
</evidence>
<evidence type="ECO:0000256" key="12">
    <source>
        <dbReference type="RuleBase" id="RU003357"/>
    </source>
</evidence>
<dbReference type="InterPro" id="IPR012910">
    <property type="entry name" value="Plug_dom"/>
</dbReference>
<keyword evidence="5 11" id="KW-0812">Transmembrane</keyword>
<evidence type="ECO:0000256" key="9">
    <source>
        <dbReference type="ARBA" id="ARBA00023170"/>
    </source>
</evidence>
<keyword evidence="18" id="KW-1185">Reference proteome</keyword>
<keyword evidence="10 11" id="KW-0998">Cell outer membrane</keyword>
<feature type="domain" description="TonB-dependent receptor-like beta-barrel" evidence="15">
    <location>
        <begin position="202"/>
        <end position="597"/>
    </location>
</feature>
<dbReference type="PROSITE" id="PS52016">
    <property type="entry name" value="TONB_DEPENDENT_REC_3"/>
    <property type="match status" value="1"/>
</dbReference>
<evidence type="ECO:0000256" key="3">
    <source>
        <dbReference type="ARBA" id="ARBA00022448"/>
    </source>
</evidence>
<dbReference type="InterPro" id="IPR039426">
    <property type="entry name" value="TonB-dep_rcpt-like"/>
</dbReference>
<dbReference type="SUPFAM" id="SSF56935">
    <property type="entry name" value="Porins"/>
    <property type="match status" value="1"/>
</dbReference>
<evidence type="ECO:0000256" key="11">
    <source>
        <dbReference type="PROSITE-ProRule" id="PRU01360"/>
    </source>
</evidence>
<proteinExistence type="inferred from homology"/>
<feature type="chain" id="PRO_5047057325" evidence="14">
    <location>
        <begin position="21"/>
        <end position="623"/>
    </location>
</feature>
<dbReference type="EMBL" id="SHNP01000002">
    <property type="protein sequence ID" value="MCX2973067.1"/>
    <property type="molecule type" value="Genomic_DNA"/>
</dbReference>
<dbReference type="Gene3D" id="2.170.130.10">
    <property type="entry name" value="TonB-dependent receptor, plug domain"/>
    <property type="match status" value="1"/>
</dbReference>